<dbReference type="InterPro" id="IPR012338">
    <property type="entry name" value="Beta-lactam/transpept-like"/>
</dbReference>
<evidence type="ECO:0000256" key="14">
    <source>
        <dbReference type="SAM" id="Phobius"/>
    </source>
</evidence>
<dbReference type="GO" id="GO:0009252">
    <property type="term" value="P:peptidoglycan biosynthetic process"/>
    <property type="evidence" value="ECO:0007669"/>
    <property type="project" value="UniProtKB-KW"/>
</dbReference>
<dbReference type="Gene3D" id="1.10.3810.10">
    <property type="entry name" value="Biosynthetic peptidoglycan transglycosylase-like"/>
    <property type="match status" value="1"/>
</dbReference>
<evidence type="ECO:0000256" key="4">
    <source>
        <dbReference type="ARBA" id="ARBA00022670"/>
    </source>
</evidence>
<dbReference type="InterPro" id="IPR036950">
    <property type="entry name" value="PBP_transglycosylase"/>
</dbReference>
<evidence type="ECO:0000256" key="12">
    <source>
        <dbReference type="ARBA" id="ARBA00034000"/>
    </source>
</evidence>
<dbReference type="EMBL" id="RLIH01000005">
    <property type="protein sequence ID" value="RVU54997.1"/>
    <property type="molecule type" value="Genomic_DNA"/>
</dbReference>
<evidence type="ECO:0000256" key="2">
    <source>
        <dbReference type="ARBA" id="ARBA00007739"/>
    </source>
</evidence>
<dbReference type="PANTHER" id="PTHR32282:SF33">
    <property type="entry name" value="PEPTIDOGLYCAN GLYCOSYLTRANSFERASE"/>
    <property type="match status" value="1"/>
</dbReference>
<keyword evidence="8" id="KW-0133">Cell shape</keyword>
<dbReference type="Pfam" id="PF00912">
    <property type="entry name" value="Transgly"/>
    <property type="match status" value="1"/>
</dbReference>
<dbReference type="SUPFAM" id="SSF53955">
    <property type="entry name" value="Lysozyme-like"/>
    <property type="match status" value="1"/>
</dbReference>
<proteinExistence type="inferred from homology"/>
<keyword evidence="10" id="KW-0511">Multifunctional enzyme</keyword>
<organism evidence="17 18">
    <name type="scientific">Anaerosphaera multitolerans</name>
    <dbReference type="NCBI Taxonomy" id="2487351"/>
    <lineage>
        <taxon>Bacteria</taxon>
        <taxon>Bacillati</taxon>
        <taxon>Bacillota</taxon>
        <taxon>Tissierellia</taxon>
        <taxon>Tissierellales</taxon>
        <taxon>Peptoniphilaceae</taxon>
        <taxon>Anaerosphaera</taxon>
    </lineage>
</organism>
<keyword evidence="6" id="KW-0808">Transferase</keyword>
<reference evidence="17 18" key="1">
    <citation type="submission" date="2018-11" db="EMBL/GenBank/DDBJ databases">
        <title>Genome sequencing and assembly of Anaerosphaera sp. nov., GS7-6-2.</title>
        <authorList>
            <person name="Rettenmaier R."/>
            <person name="Liebl W."/>
            <person name="Zverlov V."/>
        </authorList>
    </citation>
    <scope>NUCLEOTIDE SEQUENCE [LARGE SCALE GENOMIC DNA]</scope>
    <source>
        <strain evidence="17 18">GS7-6-2</strain>
    </source>
</reference>
<evidence type="ECO:0000256" key="10">
    <source>
        <dbReference type="ARBA" id="ARBA00023268"/>
    </source>
</evidence>
<evidence type="ECO:0000256" key="1">
    <source>
        <dbReference type="ARBA" id="ARBA00007090"/>
    </source>
</evidence>
<dbReference type="GO" id="GO:0008658">
    <property type="term" value="F:penicillin binding"/>
    <property type="evidence" value="ECO:0007669"/>
    <property type="project" value="InterPro"/>
</dbReference>
<keyword evidence="14" id="KW-1133">Transmembrane helix</keyword>
<keyword evidence="9" id="KW-0573">Peptidoglycan synthesis</keyword>
<gene>
    <name evidence="17" type="ORF">EF514_05280</name>
</gene>
<dbReference type="InterPro" id="IPR001460">
    <property type="entry name" value="PCN-bd_Tpept"/>
</dbReference>
<dbReference type="Proteomes" id="UP000288812">
    <property type="component" value="Unassembled WGS sequence"/>
</dbReference>
<keyword evidence="3" id="KW-0121">Carboxypeptidase</keyword>
<keyword evidence="7" id="KW-0378">Hydrolase</keyword>
<dbReference type="AlphaFoldDB" id="A0A437S839"/>
<keyword evidence="5" id="KW-0328">Glycosyltransferase</keyword>
<dbReference type="OrthoDB" id="9766909at2"/>
<evidence type="ECO:0000256" key="9">
    <source>
        <dbReference type="ARBA" id="ARBA00022984"/>
    </source>
</evidence>
<evidence type="ECO:0000259" key="16">
    <source>
        <dbReference type="Pfam" id="PF00912"/>
    </source>
</evidence>
<evidence type="ECO:0000256" key="11">
    <source>
        <dbReference type="ARBA" id="ARBA00023316"/>
    </source>
</evidence>
<dbReference type="GO" id="GO:0008955">
    <property type="term" value="F:peptidoglycan glycosyltransferase activity"/>
    <property type="evidence" value="ECO:0007669"/>
    <property type="project" value="UniProtKB-EC"/>
</dbReference>
<dbReference type="InterPro" id="IPR050396">
    <property type="entry name" value="Glycosyltr_51/Transpeptidase"/>
</dbReference>
<dbReference type="GO" id="GO:0071555">
    <property type="term" value="P:cell wall organization"/>
    <property type="evidence" value="ECO:0007669"/>
    <property type="project" value="UniProtKB-KW"/>
</dbReference>
<comment type="similarity">
    <text evidence="2">In the N-terminal section; belongs to the glycosyltransferase 51 family.</text>
</comment>
<sequence>MEKIKKLDKKDKLKLVSLIFLIFLTLIGTFVASIILSILSETPNTDFKDLTSSFDQTSYIYDRDGKLLEKIESVEYRTLVPLEKVPEDLKNAFVAIEDQRFFNHKGVDIRGILGAVLDNISAGKVVRGGSTITQQLVKNVYLTNVQSLSRKIQEAYMSLHLETVLNKDEILEAYLNRINLGQGAYGVEAAAQTYFSKDVQDLNLAQCALLAGIAKSPTIYPPFKRIPKDSYNNEPFIATRDVNGEQMYLILNTKAFERQEIVLNKMLELNYIDEKQYKEAMSFDTLASLNPGIKKFHSMSSYSTDYIKAEASRLLAEHYNISADEAEHKLFTGGYKVYSSIDEEIQRSLEDIYSDFPSFLNNNTSSNQGAYGLSISKDSDDNIIDDNGEIVYFKRDNFFDEDFNFTIDSDNYNLNSKGDLSISRKLFNTASKRLDIIDLYEINDNKNLQTYNIGFLNLPDEAFQEKNDYIIIDHNYFKNNGDFYKIDDESNLIISKEYYSYESEPTLQPQSSSIVIENDTGYVKAIVGGLDINNKAAKIFNRATDSVRSPGSLLKPLVYLTALENQYTLGSVTDEVPIYNNDGEMWPINDYKGFKGLLTIRMALENNSSVVPVKIAENLGIDKIKSTYSDLGIINDDKPLKDNFVSQKENKEKNDENFNSLVLGNMERGITNIQAASSYRTIASKGDTKQISSVIKIEDANGTEIVNNYNLSSADQKFDPINCYLIEDALRSNVTRGFAKGAKLKNIDTAGEIGINEENSDLWFTGFNSKYTISTWMGCDSPKVKLNAEPKIMALLFRNISSKSSSDIEFKKFEKSDEIVEKYICQKSGNLGSTLCEEAGEGYVEMFKKGTEPTKYCKQHEKLLICNESSRLAGEYCPKEDVEYKILFEREGSYKASEHSNLYPDDYEYFPKLYCNVHSEEWYEKESNN</sequence>
<keyword evidence="18" id="KW-1185">Reference proteome</keyword>
<feature type="transmembrane region" description="Helical" evidence="14">
    <location>
        <begin position="15"/>
        <end position="39"/>
    </location>
</feature>
<evidence type="ECO:0000256" key="8">
    <source>
        <dbReference type="ARBA" id="ARBA00022960"/>
    </source>
</evidence>
<dbReference type="Pfam" id="PF00905">
    <property type="entry name" value="Transpeptidase"/>
    <property type="match status" value="1"/>
</dbReference>
<dbReference type="InterPro" id="IPR001264">
    <property type="entry name" value="Glyco_trans_51"/>
</dbReference>
<dbReference type="GO" id="GO:0009002">
    <property type="term" value="F:serine-type D-Ala-D-Ala carboxypeptidase activity"/>
    <property type="evidence" value="ECO:0007669"/>
    <property type="project" value="UniProtKB-EC"/>
</dbReference>
<evidence type="ECO:0000256" key="5">
    <source>
        <dbReference type="ARBA" id="ARBA00022676"/>
    </source>
</evidence>
<comment type="catalytic activity">
    <reaction evidence="12">
        <text>Preferential cleavage: (Ac)2-L-Lys-D-Ala-|-D-Ala. Also transpeptidation of peptidyl-alanyl moieties that are N-acyl substituents of D-alanine.</text>
        <dbReference type="EC" id="3.4.16.4"/>
    </reaction>
</comment>
<evidence type="ECO:0000259" key="15">
    <source>
        <dbReference type="Pfam" id="PF00905"/>
    </source>
</evidence>
<keyword evidence="4" id="KW-0645">Protease</keyword>
<evidence type="ECO:0000256" key="13">
    <source>
        <dbReference type="ARBA" id="ARBA00049902"/>
    </source>
</evidence>
<dbReference type="RefSeq" id="WP_127724379.1">
    <property type="nucleotide sequence ID" value="NZ_RLIH01000005.1"/>
</dbReference>
<comment type="catalytic activity">
    <reaction evidence="13">
        <text>[GlcNAc-(1-&gt;4)-Mur2Ac(oyl-L-Ala-gamma-D-Glu-L-Lys-D-Ala-D-Ala)](n)-di-trans,octa-cis-undecaprenyl diphosphate + beta-D-GlcNAc-(1-&gt;4)-Mur2Ac(oyl-L-Ala-gamma-D-Glu-L-Lys-D-Ala-D-Ala)-di-trans,octa-cis-undecaprenyl diphosphate = [GlcNAc-(1-&gt;4)-Mur2Ac(oyl-L-Ala-gamma-D-Glu-L-Lys-D-Ala-D-Ala)](n+1)-di-trans,octa-cis-undecaprenyl diphosphate + di-trans,octa-cis-undecaprenyl diphosphate + H(+)</text>
        <dbReference type="Rhea" id="RHEA:23708"/>
        <dbReference type="Rhea" id="RHEA-COMP:9602"/>
        <dbReference type="Rhea" id="RHEA-COMP:9603"/>
        <dbReference type="ChEBI" id="CHEBI:15378"/>
        <dbReference type="ChEBI" id="CHEBI:58405"/>
        <dbReference type="ChEBI" id="CHEBI:60033"/>
        <dbReference type="ChEBI" id="CHEBI:78435"/>
        <dbReference type="EC" id="2.4.99.28"/>
    </reaction>
</comment>
<dbReference type="PANTHER" id="PTHR32282">
    <property type="entry name" value="BINDING PROTEIN TRANSPEPTIDASE, PUTATIVE-RELATED"/>
    <property type="match status" value="1"/>
</dbReference>
<keyword evidence="11" id="KW-0961">Cell wall biogenesis/degradation</keyword>
<evidence type="ECO:0000256" key="7">
    <source>
        <dbReference type="ARBA" id="ARBA00022801"/>
    </source>
</evidence>
<dbReference type="GO" id="GO:0008360">
    <property type="term" value="P:regulation of cell shape"/>
    <property type="evidence" value="ECO:0007669"/>
    <property type="project" value="UniProtKB-KW"/>
</dbReference>
<keyword evidence="14" id="KW-0812">Transmembrane</keyword>
<dbReference type="Gene3D" id="3.40.710.10">
    <property type="entry name" value="DD-peptidase/beta-lactamase superfamily"/>
    <property type="match status" value="1"/>
</dbReference>
<feature type="domain" description="Glycosyl transferase family 51" evidence="16">
    <location>
        <begin position="65"/>
        <end position="227"/>
    </location>
</feature>
<feature type="domain" description="Penicillin-binding protein transpeptidase" evidence="15">
    <location>
        <begin position="514"/>
        <end position="751"/>
    </location>
</feature>
<comment type="caution">
    <text evidence="17">The sequence shown here is derived from an EMBL/GenBank/DDBJ whole genome shotgun (WGS) entry which is preliminary data.</text>
</comment>
<dbReference type="FunFam" id="1.10.3810.10:FF:000001">
    <property type="entry name" value="Penicillin-binding protein 1A"/>
    <property type="match status" value="1"/>
</dbReference>
<keyword evidence="14" id="KW-0472">Membrane</keyword>
<protein>
    <submittedName>
        <fullName evidence="17">Penicillin-binding protein</fullName>
    </submittedName>
</protein>
<dbReference type="SUPFAM" id="SSF56601">
    <property type="entry name" value="beta-lactamase/transpeptidase-like"/>
    <property type="match status" value="1"/>
</dbReference>
<dbReference type="GO" id="GO:0006508">
    <property type="term" value="P:proteolysis"/>
    <property type="evidence" value="ECO:0007669"/>
    <property type="project" value="UniProtKB-KW"/>
</dbReference>
<evidence type="ECO:0000256" key="3">
    <source>
        <dbReference type="ARBA" id="ARBA00022645"/>
    </source>
</evidence>
<evidence type="ECO:0000313" key="18">
    <source>
        <dbReference type="Proteomes" id="UP000288812"/>
    </source>
</evidence>
<accession>A0A437S839</accession>
<evidence type="ECO:0000313" key="17">
    <source>
        <dbReference type="EMBL" id="RVU54997.1"/>
    </source>
</evidence>
<comment type="similarity">
    <text evidence="1">In the C-terminal section; belongs to the transpeptidase family.</text>
</comment>
<evidence type="ECO:0000256" key="6">
    <source>
        <dbReference type="ARBA" id="ARBA00022679"/>
    </source>
</evidence>
<name>A0A437S839_9FIRM</name>
<dbReference type="InterPro" id="IPR023346">
    <property type="entry name" value="Lysozyme-like_dom_sf"/>
</dbReference>